<dbReference type="Pfam" id="PF08547">
    <property type="entry name" value="CIA30"/>
    <property type="match status" value="1"/>
</dbReference>
<dbReference type="EMBL" id="HBHQ01015973">
    <property type="protein sequence ID" value="CAD9818837.1"/>
    <property type="molecule type" value="Transcribed_RNA"/>
</dbReference>
<proteinExistence type="inferred from homology"/>
<sequence length="214" mass="23302">MGQAMRMIKYNRAGNLANAVPALEFQGTPLEWHRLDDGVMGGRSETVHQSAGRGLHFCGTLNTEGGGFVSLRAPLQSESMPKEMEAIRLKFRGDGKTYKFIMSNGSLSGGPFGKNPSWQADIPTEARSETDGMQETTIPLKSLKPSFGGRVSSHSNVQFDQTEMRQIGFMLSLNLSDGTPNPKETFGDGIFSFSLLIESIEPVLSSIAPENKEL</sequence>
<dbReference type="InterPro" id="IPR039131">
    <property type="entry name" value="NDUFAF1"/>
</dbReference>
<name>A0A6T7I6Z7_9STRA</name>
<gene>
    <name evidence="3" type="ORF">ASEP1449_LOCUS10668</name>
    <name evidence="4" type="ORF">ASEP1449_LOCUS10669</name>
</gene>
<reference evidence="4" key="1">
    <citation type="submission" date="2021-01" db="EMBL/GenBank/DDBJ databases">
        <authorList>
            <person name="Corre E."/>
            <person name="Pelletier E."/>
            <person name="Niang G."/>
            <person name="Scheremetjew M."/>
            <person name="Finn R."/>
            <person name="Kale V."/>
            <person name="Holt S."/>
            <person name="Cochrane G."/>
            <person name="Meng A."/>
            <person name="Brown T."/>
            <person name="Cohen L."/>
        </authorList>
    </citation>
    <scope>NUCLEOTIDE SEQUENCE</scope>
    <source>
        <strain evidence="4">CCMP2084</strain>
    </source>
</reference>
<feature type="domain" description="NADH:ubiquinone oxidoreductase intermediate-associated protein 30" evidence="2">
    <location>
        <begin position="29"/>
        <end position="181"/>
    </location>
</feature>
<dbReference type="GO" id="GO:0010257">
    <property type="term" value="P:NADH dehydrogenase complex assembly"/>
    <property type="evidence" value="ECO:0007669"/>
    <property type="project" value="TreeGrafter"/>
</dbReference>
<evidence type="ECO:0000313" key="4">
    <source>
        <dbReference type="EMBL" id="CAD9818837.1"/>
    </source>
</evidence>
<dbReference type="EMBL" id="HBHQ01015972">
    <property type="protein sequence ID" value="CAD9818836.1"/>
    <property type="molecule type" value="Transcribed_RNA"/>
</dbReference>
<protein>
    <recommendedName>
        <fullName evidence="2">NADH:ubiquinone oxidoreductase intermediate-associated protein 30 domain-containing protein</fullName>
    </recommendedName>
</protein>
<dbReference type="SUPFAM" id="SSF49785">
    <property type="entry name" value="Galactose-binding domain-like"/>
    <property type="match status" value="1"/>
</dbReference>
<dbReference type="AlphaFoldDB" id="A0A6T7I6Z7"/>
<dbReference type="InterPro" id="IPR008979">
    <property type="entry name" value="Galactose-bd-like_sf"/>
</dbReference>
<dbReference type="PANTHER" id="PTHR13194:SF19">
    <property type="entry name" value="NAD(P)-BINDING ROSSMANN-FOLD SUPERFAMILY PROTEIN"/>
    <property type="match status" value="1"/>
</dbReference>
<organism evidence="4">
    <name type="scientific">Attheya septentrionalis</name>
    <dbReference type="NCBI Taxonomy" id="420275"/>
    <lineage>
        <taxon>Eukaryota</taxon>
        <taxon>Sar</taxon>
        <taxon>Stramenopiles</taxon>
        <taxon>Ochrophyta</taxon>
        <taxon>Bacillariophyta</taxon>
        <taxon>Coscinodiscophyceae</taxon>
        <taxon>Chaetocerotophycidae</taxon>
        <taxon>Chaetocerotales</taxon>
        <taxon>Attheyaceae</taxon>
        <taxon>Attheya</taxon>
    </lineage>
</organism>
<evidence type="ECO:0000313" key="3">
    <source>
        <dbReference type="EMBL" id="CAD9818836.1"/>
    </source>
</evidence>
<dbReference type="PANTHER" id="PTHR13194">
    <property type="entry name" value="COMPLEX I INTERMEDIATE-ASSOCIATED PROTEIN 30"/>
    <property type="match status" value="1"/>
</dbReference>
<accession>A0A6T7I6Z7</accession>
<dbReference type="InterPro" id="IPR013857">
    <property type="entry name" value="NADH-UbQ_OxRdtase-assoc_prot30"/>
</dbReference>
<dbReference type="GO" id="GO:0051082">
    <property type="term" value="F:unfolded protein binding"/>
    <property type="evidence" value="ECO:0007669"/>
    <property type="project" value="TreeGrafter"/>
</dbReference>
<evidence type="ECO:0000259" key="2">
    <source>
        <dbReference type="Pfam" id="PF08547"/>
    </source>
</evidence>
<evidence type="ECO:0000256" key="1">
    <source>
        <dbReference type="ARBA" id="ARBA00007884"/>
    </source>
</evidence>
<comment type="similarity">
    <text evidence="1">Belongs to the CIA30 family.</text>
</comment>